<dbReference type="AlphaFoldDB" id="B9Y4U0"/>
<evidence type="ECO:0000313" key="2">
    <source>
        <dbReference type="Proteomes" id="UP000005950"/>
    </source>
</evidence>
<organism evidence="1 2">
    <name type="scientific">Holdemania filiformis DSM 12042</name>
    <dbReference type="NCBI Taxonomy" id="545696"/>
    <lineage>
        <taxon>Bacteria</taxon>
        <taxon>Bacillati</taxon>
        <taxon>Bacillota</taxon>
        <taxon>Erysipelotrichia</taxon>
        <taxon>Erysipelotrichales</taxon>
        <taxon>Erysipelotrichaceae</taxon>
        <taxon>Holdemania</taxon>
    </lineage>
</organism>
<gene>
    <name evidence="1" type="ORF">HOLDEFILI_00821</name>
</gene>
<evidence type="ECO:0000313" key="1">
    <source>
        <dbReference type="EMBL" id="EEF69013.1"/>
    </source>
</evidence>
<dbReference type="EMBL" id="ACCF01000053">
    <property type="protein sequence ID" value="EEF69013.1"/>
    <property type="molecule type" value="Genomic_DNA"/>
</dbReference>
<accession>B9Y4U0</accession>
<dbReference type="HOGENOM" id="CLU_3271199_0_0_9"/>
<protein>
    <submittedName>
        <fullName evidence="1">Uncharacterized protein</fullName>
    </submittedName>
</protein>
<sequence>MEKALLYLMKIEEKSLIFLTFLKHFHHLSVNHLKQSALKSK</sequence>
<proteinExistence type="predicted"/>
<comment type="caution">
    <text evidence="1">The sequence shown here is derived from an EMBL/GenBank/DDBJ whole genome shotgun (WGS) entry which is preliminary data.</text>
</comment>
<dbReference type="Proteomes" id="UP000005950">
    <property type="component" value="Unassembled WGS sequence"/>
</dbReference>
<dbReference type="STRING" id="545696.HOLDEFILI_00821"/>
<reference evidence="1 2" key="1">
    <citation type="submission" date="2008-12" db="EMBL/GenBank/DDBJ databases">
        <authorList>
            <person name="Fulton L."/>
            <person name="Clifton S."/>
            <person name="Fulton B."/>
            <person name="Xu J."/>
            <person name="Minx P."/>
            <person name="Pepin K.H."/>
            <person name="Johnson M."/>
            <person name="Bhonagiri V."/>
            <person name="Nash W.E."/>
            <person name="Mardis E.R."/>
            <person name="Wilson R.K."/>
        </authorList>
    </citation>
    <scope>NUCLEOTIDE SEQUENCE [LARGE SCALE GENOMIC DNA]</scope>
    <source>
        <strain evidence="1 2">DSM 12042</strain>
    </source>
</reference>
<name>B9Y4U0_9FIRM</name>
<reference evidence="1 2" key="2">
    <citation type="submission" date="2009-02" db="EMBL/GenBank/DDBJ databases">
        <title>Draft genome sequence of Holdemania filiformis DSM 12042.</title>
        <authorList>
            <person name="Sudarsanam P."/>
            <person name="Ley R."/>
            <person name="Guruge J."/>
            <person name="Turnbaugh P.J."/>
            <person name="Mahowald M."/>
            <person name="Liep D."/>
            <person name="Gordon J."/>
        </authorList>
    </citation>
    <scope>NUCLEOTIDE SEQUENCE [LARGE SCALE GENOMIC DNA]</scope>
    <source>
        <strain evidence="1 2">DSM 12042</strain>
    </source>
</reference>